<reference evidence="10 11" key="1">
    <citation type="journal article" date="2020" name="Syst. Appl. Microbiol.">
        <title>Alienimonas chondri sp. nov., a novel planctomycete isolated from the biofilm of the red alga Chondrus crispus.</title>
        <authorList>
            <person name="Vitorino I."/>
            <person name="Albuquerque L."/>
            <person name="Wiegand S."/>
            <person name="Kallscheuer N."/>
            <person name="da Costa M.S."/>
            <person name="Lobo-da-Cunha A."/>
            <person name="Jogler C."/>
            <person name="Lage O.M."/>
        </authorList>
    </citation>
    <scope>NUCLEOTIDE SEQUENCE [LARGE SCALE GENOMIC DNA]</scope>
    <source>
        <strain evidence="10 11">LzC2</strain>
    </source>
</reference>
<dbReference type="EC" id="3.4.14.11" evidence="3"/>
<dbReference type="InterPro" id="IPR008979">
    <property type="entry name" value="Galactose-bd-like_sf"/>
</dbReference>
<dbReference type="InterPro" id="IPR005674">
    <property type="entry name" value="CocE/Ser_esterase"/>
</dbReference>
<evidence type="ECO:0000256" key="6">
    <source>
        <dbReference type="ARBA" id="ARBA00022801"/>
    </source>
</evidence>
<protein>
    <recommendedName>
        <fullName evidence="3">Xaa-Pro dipeptidyl-peptidase</fullName>
        <ecNumber evidence="3">3.4.14.11</ecNumber>
    </recommendedName>
    <alternativeName>
        <fullName evidence="8">X-prolyl-dipeptidyl aminopeptidase</fullName>
    </alternativeName>
</protein>
<proteinExistence type="inferred from homology"/>
<dbReference type="InterPro" id="IPR013736">
    <property type="entry name" value="Xaa-Pro_dipept_C"/>
</dbReference>
<evidence type="ECO:0000313" key="10">
    <source>
        <dbReference type="EMBL" id="NNJ24111.1"/>
    </source>
</evidence>
<gene>
    <name evidence="10" type="primary">pepX</name>
    <name evidence="10" type="ORF">LzC2_01610</name>
</gene>
<dbReference type="RefSeq" id="WP_171182689.1">
    <property type="nucleotide sequence ID" value="NZ_WTPX01000003.1"/>
</dbReference>
<keyword evidence="4" id="KW-0031">Aminopeptidase</keyword>
<dbReference type="PANTHER" id="PTHR43056">
    <property type="entry name" value="PEPTIDASE S9 PROLYL OLIGOPEPTIDASE"/>
    <property type="match status" value="1"/>
</dbReference>
<dbReference type="InterPro" id="IPR029058">
    <property type="entry name" value="AB_hydrolase_fold"/>
</dbReference>
<organism evidence="10 11">
    <name type="scientific">Alienimonas chondri</name>
    <dbReference type="NCBI Taxonomy" id="2681879"/>
    <lineage>
        <taxon>Bacteria</taxon>
        <taxon>Pseudomonadati</taxon>
        <taxon>Planctomycetota</taxon>
        <taxon>Planctomycetia</taxon>
        <taxon>Planctomycetales</taxon>
        <taxon>Planctomycetaceae</taxon>
        <taxon>Alienimonas</taxon>
    </lineage>
</organism>
<keyword evidence="11" id="KW-1185">Reference proteome</keyword>
<evidence type="ECO:0000256" key="3">
    <source>
        <dbReference type="ARBA" id="ARBA00012463"/>
    </source>
</evidence>
<dbReference type="Proteomes" id="UP000609651">
    <property type="component" value="Unassembled WGS sequence"/>
</dbReference>
<comment type="similarity">
    <text evidence="2">Belongs to the peptidase S15 family.</text>
</comment>
<dbReference type="PRINTS" id="PR00923">
    <property type="entry name" value="LACTOPTASE"/>
</dbReference>
<dbReference type="InterPro" id="IPR008252">
    <property type="entry name" value="Pept_S15_Xpro"/>
</dbReference>
<evidence type="ECO:0000256" key="4">
    <source>
        <dbReference type="ARBA" id="ARBA00022438"/>
    </source>
</evidence>
<evidence type="ECO:0000256" key="5">
    <source>
        <dbReference type="ARBA" id="ARBA00022670"/>
    </source>
</evidence>
<dbReference type="Pfam" id="PF02129">
    <property type="entry name" value="Peptidase_S15"/>
    <property type="match status" value="1"/>
</dbReference>
<dbReference type="InterPro" id="IPR000383">
    <property type="entry name" value="Xaa-Pro-like_dom"/>
</dbReference>
<evidence type="ECO:0000313" key="11">
    <source>
        <dbReference type="Proteomes" id="UP000609651"/>
    </source>
</evidence>
<keyword evidence="6 10" id="KW-0378">Hydrolase</keyword>
<sequence length="665" mass="71939">MIVLVASSAFQTPCRSRRPAFSGLLGAAFAGLFWSGVGTAIAQDDAPPPAGEASAEEAIQQQFEDGRAAVMPAFKDPDEWIREDLFVEIDSDTDADGRPDRIHIAVTRQAQTRPSSEGGEDLKVPALLFMSPYYGRALNLAPENFWNTRHAFGAAPPPPTTMEHAAAEIKRPVITTRHLKDWVPRGYAVVHASSPGTGLSQGCPTVGGQNEYDAPKAVVDWLCGRIPGYSEPTGGEPVTADWCTGKVGMSGTSYNGTLALAGAQTGVEGLEVVIPVAPNTSYYRYYRSNGLVRSPGGYVGEDADVLGEAILAGSEATWDACDCLQRRLFSAGNLDRATGDWNDYWAEIDMLPRMEKVQCAILMSHAFNDWNVMPEHSVNIYQRAKELGIPAALYMHQGGHGGPPPIDLMNLWFTHHLFGVENDWNEGGKAWIVREGDPREKPTRYEDYPHPAAAPVELALTPGAPQIGGLTLADAESPAPAPTAETFEDNFSFNGEVLAQAEWTDHRLLYATPPLTGPVHLSGTPEIAVTLSVDRPAANLSVWLVSLPWEEGRNVSITDNVITRGWADPQNHADFQGPGEPLEPGRKYDVTFDLQPDDQIIPAGQQLGLLIFSTDKDFTLQPDPGTKITVHLEETRLRLPIVGGTGALKNALRPATDETDPAAEE</sequence>
<accession>A0ABX1V9H9</accession>
<keyword evidence="7" id="KW-0720">Serine protease</keyword>
<dbReference type="SUPFAM" id="SSF49785">
    <property type="entry name" value="Galactose-binding domain-like"/>
    <property type="match status" value="1"/>
</dbReference>
<dbReference type="NCBIfam" id="TIGR00976">
    <property type="entry name" value="CocE_NonD"/>
    <property type="match status" value="1"/>
</dbReference>
<comment type="caution">
    <text evidence="10">The sequence shown here is derived from an EMBL/GenBank/DDBJ whole genome shotgun (WGS) entry which is preliminary data.</text>
</comment>
<dbReference type="Gene3D" id="3.40.50.1820">
    <property type="entry name" value="alpha/beta hydrolase"/>
    <property type="match status" value="2"/>
</dbReference>
<dbReference type="SUPFAM" id="SSF53474">
    <property type="entry name" value="alpha/beta-Hydrolases"/>
    <property type="match status" value="1"/>
</dbReference>
<evidence type="ECO:0000256" key="8">
    <source>
        <dbReference type="ARBA" id="ARBA00030045"/>
    </source>
</evidence>
<dbReference type="Pfam" id="PF08530">
    <property type="entry name" value="PepX_C"/>
    <property type="match status" value="1"/>
</dbReference>
<evidence type="ECO:0000256" key="7">
    <source>
        <dbReference type="ARBA" id="ARBA00022825"/>
    </source>
</evidence>
<dbReference type="Gene3D" id="2.60.120.260">
    <property type="entry name" value="Galactose-binding domain-like"/>
    <property type="match status" value="1"/>
</dbReference>
<evidence type="ECO:0000256" key="1">
    <source>
        <dbReference type="ARBA" id="ARBA00000123"/>
    </source>
</evidence>
<evidence type="ECO:0000256" key="2">
    <source>
        <dbReference type="ARBA" id="ARBA00010819"/>
    </source>
</evidence>
<dbReference type="GO" id="GO:0008239">
    <property type="term" value="F:dipeptidyl-peptidase activity"/>
    <property type="evidence" value="ECO:0007669"/>
    <property type="project" value="UniProtKB-EC"/>
</dbReference>
<dbReference type="InterPro" id="IPR050585">
    <property type="entry name" value="Xaa-Pro_dipeptidyl-ppase/CocE"/>
</dbReference>
<dbReference type="PANTHER" id="PTHR43056:SF10">
    <property type="entry name" value="COCE_NOND FAMILY, PUTATIVE (AFU_ORTHOLOGUE AFUA_7G00600)-RELATED"/>
    <property type="match status" value="1"/>
</dbReference>
<dbReference type="SMART" id="SM00939">
    <property type="entry name" value="PepX_C"/>
    <property type="match status" value="1"/>
</dbReference>
<keyword evidence="5" id="KW-0645">Protease</keyword>
<comment type="catalytic activity">
    <reaction evidence="1">
        <text>Hydrolyzes Xaa-Pro-|- bonds to release unblocked, N-terminal dipeptides from substrates including Ala-Pro-|-p-nitroanilide and (sequentially) Tyr-Pro-|-Phe-Pro-|-Gly-Pro-|-Ile.</text>
        <dbReference type="EC" id="3.4.14.11"/>
    </reaction>
</comment>
<feature type="domain" description="Xaa-Pro dipeptidyl-peptidase C-terminal" evidence="9">
    <location>
        <begin position="410"/>
        <end position="638"/>
    </location>
</feature>
<evidence type="ECO:0000259" key="9">
    <source>
        <dbReference type="SMART" id="SM00939"/>
    </source>
</evidence>
<dbReference type="EMBL" id="WTPX01000003">
    <property type="protein sequence ID" value="NNJ24111.1"/>
    <property type="molecule type" value="Genomic_DNA"/>
</dbReference>
<name>A0ABX1V9H9_9PLAN</name>